<comment type="caution">
    <text evidence="9">The sequence shown here is derived from an EMBL/GenBank/DDBJ whole genome shotgun (WGS) entry which is preliminary data.</text>
</comment>
<dbReference type="RefSeq" id="WP_053435068.1">
    <property type="nucleotide sequence ID" value="NZ_LGUF01000007.1"/>
</dbReference>
<dbReference type="AlphaFoldDB" id="A0A0M0GD82"/>
<dbReference type="InterPro" id="IPR004488">
    <property type="entry name" value="Mg/Co-transport_prot_CorA"/>
</dbReference>
<dbReference type="GO" id="GO:0015087">
    <property type="term" value="F:cobalt ion transmembrane transporter activity"/>
    <property type="evidence" value="ECO:0007669"/>
    <property type="project" value="UniProtKB-UniRule"/>
</dbReference>
<dbReference type="SUPFAM" id="SSF144083">
    <property type="entry name" value="Magnesium transport protein CorA, transmembrane region"/>
    <property type="match status" value="1"/>
</dbReference>
<name>A0A0M0GD82_SPOGL</name>
<dbReference type="GO" id="GO:0000287">
    <property type="term" value="F:magnesium ion binding"/>
    <property type="evidence" value="ECO:0007669"/>
    <property type="project" value="TreeGrafter"/>
</dbReference>
<feature type="transmembrane region" description="Helical" evidence="8">
    <location>
        <begin position="259"/>
        <end position="279"/>
    </location>
</feature>
<dbReference type="Gene3D" id="1.20.58.340">
    <property type="entry name" value="Magnesium transport protein CorA, transmembrane region"/>
    <property type="match status" value="2"/>
</dbReference>
<dbReference type="OrthoDB" id="9803416at2"/>
<evidence type="ECO:0000256" key="8">
    <source>
        <dbReference type="RuleBase" id="RU362010"/>
    </source>
</evidence>
<evidence type="ECO:0000256" key="3">
    <source>
        <dbReference type="ARBA" id="ARBA00022448"/>
    </source>
</evidence>
<keyword evidence="5 8" id="KW-0812">Transmembrane</keyword>
<dbReference type="PANTHER" id="PTHR46494:SF1">
    <property type="entry name" value="CORA FAMILY METAL ION TRANSPORTER (EUROFUNG)"/>
    <property type="match status" value="1"/>
</dbReference>
<dbReference type="InterPro" id="IPR045863">
    <property type="entry name" value="CorA_TM1_TM2"/>
</dbReference>
<evidence type="ECO:0000256" key="5">
    <source>
        <dbReference type="ARBA" id="ARBA00022692"/>
    </source>
</evidence>
<dbReference type="NCBIfam" id="TIGR00383">
    <property type="entry name" value="corA"/>
    <property type="match status" value="1"/>
</dbReference>
<dbReference type="InterPro" id="IPR045861">
    <property type="entry name" value="CorA_cytoplasmic_dom"/>
</dbReference>
<evidence type="ECO:0000256" key="1">
    <source>
        <dbReference type="ARBA" id="ARBA00004651"/>
    </source>
</evidence>
<reference evidence="10" key="1">
    <citation type="submission" date="2015-07" db="EMBL/GenBank/DDBJ databases">
        <title>Fjat-10036 dsm4.</title>
        <authorList>
            <person name="Liu B."/>
            <person name="Wang J."/>
            <person name="Zhu Y."/>
            <person name="Liu G."/>
            <person name="Chen Q."/>
            <person name="Chen Z."/>
            <person name="Lan J."/>
            <person name="Che J."/>
            <person name="Ge C."/>
            <person name="Shi H."/>
            <person name="Pan Z."/>
            <person name="Liu X."/>
        </authorList>
    </citation>
    <scope>NUCLEOTIDE SEQUENCE [LARGE SCALE GENOMIC DNA]</scope>
    <source>
        <strain evidence="10">DSM 4</strain>
    </source>
</reference>
<dbReference type="PANTHER" id="PTHR46494">
    <property type="entry name" value="CORA FAMILY METAL ION TRANSPORTER (EUROFUNG)"/>
    <property type="match status" value="1"/>
</dbReference>
<keyword evidence="3 8" id="KW-0813">Transport</keyword>
<evidence type="ECO:0000256" key="6">
    <source>
        <dbReference type="ARBA" id="ARBA00022989"/>
    </source>
</evidence>
<keyword evidence="8" id="KW-0406">Ion transport</keyword>
<dbReference type="GO" id="GO:0050897">
    <property type="term" value="F:cobalt ion binding"/>
    <property type="evidence" value="ECO:0007669"/>
    <property type="project" value="TreeGrafter"/>
</dbReference>
<feature type="transmembrane region" description="Helical" evidence="8">
    <location>
        <begin position="291"/>
        <end position="311"/>
    </location>
</feature>
<gene>
    <name evidence="8" type="primary">corA</name>
    <name evidence="9" type="ORF">AF332_13300</name>
</gene>
<keyword evidence="7 8" id="KW-0472">Membrane</keyword>
<sequence>MIRIQAVNKKNELHKDITFERLKAEWEDFKWFWVDFDQPSEAETAELDKTFHFHPLAIEDCVVKLQRPKMDYYEDYSFFVTHSLNHINENKQEINFFIGSNYIVSYHHELSKEMNEVWERLRLSKKINKWDPYLVMYHIIDKIVDNYFPIVYQLEDRLSLLEDNPNDETMEELLEKLFDIRHHLLQIRYTVIPMRDLIYRVINSHRLKGVKERYEYFADIHDHLLKLTEMIDGNRELTNDIRDSYLSINSHQTNRVMKVLTVITTIFMPLTFIAGIYGMNFENMPELTWKYGYYETLLLMFIIALGMFWWFKKKGWFR</sequence>
<comment type="similarity">
    <text evidence="2 8">Belongs to the CorA metal ion transporter (MIT) (TC 1.A.35) family.</text>
</comment>
<comment type="subcellular location">
    <subcellularLocation>
        <location evidence="1">Cell membrane</location>
        <topology evidence="1">Multi-pass membrane protein</topology>
    </subcellularLocation>
    <subcellularLocation>
        <location evidence="8">Membrane</location>
        <topology evidence="8">Multi-pass membrane protein</topology>
    </subcellularLocation>
</comment>
<dbReference type="Gene3D" id="3.30.460.20">
    <property type="entry name" value="CorA soluble domain-like"/>
    <property type="match status" value="1"/>
</dbReference>
<dbReference type="EMBL" id="LGUF01000007">
    <property type="protein sequence ID" value="KON87713.1"/>
    <property type="molecule type" value="Genomic_DNA"/>
</dbReference>
<evidence type="ECO:0000256" key="2">
    <source>
        <dbReference type="ARBA" id="ARBA00009765"/>
    </source>
</evidence>
<accession>A0A0M0GD82</accession>
<dbReference type="CDD" id="cd12831">
    <property type="entry name" value="TmCorA-like_u2"/>
    <property type="match status" value="1"/>
</dbReference>
<dbReference type="GO" id="GO:0005886">
    <property type="term" value="C:plasma membrane"/>
    <property type="evidence" value="ECO:0007669"/>
    <property type="project" value="UniProtKB-SubCell"/>
</dbReference>
<dbReference type="InterPro" id="IPR002523">
    <property type="entry name" value="MgTranspt_CorA/ZnTranspt_ZntB"/>
</dbReference>
<protein>
    <recommendedName>
        <fullName evidence="8">Magnesium transport protein CorA</fullName>
    </recommendedName>
</protein>
<proteinExistence type="inferred from homology"/>
<keyword evidence="10" id="KW-1185">Reference proteome</keyword>
<keyword evidence="4 8" id="KW-1003">Cell membrane</keyword>
<dbReference type="PATRIC" id="fig|1459.3.peg.2870"/>
<organism evidence="9 10">
    <name type="scientific">Sporosarcina globispora</name>
    <name type="common">Bacillus globisporus</name>
    <dbReference type="NCBI Taxonomy" id="1459"/>
    <lineage>
        <taxon>Bacteria</taxon>
        <taxon>Bacillati</taxon>
        <taxon>Bacillota</taxon>
        <taxon>Bacilli</taxon>
        <taxon>Bacillales</taxon>
        <taxon>Caryophanaceae</taxon>
        <taxon>Sporosarcina</taxon>
    </lineage>
</organism>
<dbReference type="FunFam" id="1.20.58.340:FF:000012">
    <property type="entry name" value="Magnesium transport protein CorA"/>
    <property type="match status" value="1"/>
</dbReference>
<keyword evidence="8" id="KW-0460">Magnesium</keyword>
<dbReference type="Pfam" id="PF01544">
    <property type="entry name" value="CorA"/>
    <property type="match status" value="1"/>
</dbReference>
<keyword evidence="6 8" id="KW-1133">Transmembrane helix</keyword>
<evidence type="ECO:0000313" key="9">
    <source>
        <dbReference type="EMBL" id="KON87713.1"/>
    </source>
</evidence>
<evidence type="ECO:0000256" key="7">
    <source>
        <dbReference type="ARBA" id="ARBA00023136"/>
    </source>
</evidence>
<dbReference type="GO" id="GO:0015095">
    <property type="term" value="F:magnesium ion transmembrane transporter activity"/>
    <property type="evidence" value="ECO:0007669"/>
    <property type="project" value="UniProtKB-UniRule"/>
</dbReference>
<dbReference type="SUPFAM" id="SSF143865">
    <property type="entry name" value="CorA soluble domain-like"/>
    <property type="match status" value="1"/>
</dbReference>
<dbReference type="STRING" id="1459.AF332_13300"/>
<dbReference type="Proteomes" id="UP000037109">
    <property type="component" value="Unassembled WGS sequence"/>
</dbReference>
<evidence type="ECO:0000313" key="10">
    <source>
        <dbReference type="Proteomes" id="UP000037109"/>
    </source>
</evidence>
<evidence type="ECO:0000256" key="4">
    <source>
        <dbReference type="ARBA" id="ARBA00022475"/>
    </source>
</evidence>
<comment type="function">
    <text evidence="8">Mediates influx of magnesium ions.</text>
</comment>